<evidence type="ECO:0000256" key="5">
    <source>
        <dbReference type="ARBA" id="ARBA00022692"/>
    </source>
</evidence>
<dbReference type="UniPathway" id="UPA00219"/>
<feature type="transmembrane region" description="Helical" evidence="11">
    <location>
        <begin position="278"/>
        <end position="299"/>
    </location>
</feature>
<comment type="pathway">
    <text evidence="11">Cell wall biogenesis; peptidoglycan biosynthesis.</text>
</comment>
<accession>A0A318EHT0</accession>
<dbReference type="AlphaFoldDB" id="A0A318EHT0"/>
<dbReference type="GO" id="GO:0008360">
    <property type="term" value="P:regulation of cell shape"/>
    <property type="evidence" value="ECO:0007669"/>
    <property type="project" value="UniProtKB-KW"/>
</dbReference>
<reference evidence="12 13" key="1">
    <citation type="submission" date="2018-04" db="EMBL/GenBank/DDBJ databases">
        <title>Genomic Encyclopedia of Type Strains, Phase IV (KMG-IV): sequencing the most valuable type-strain genomes for metagenomic binning, comparative biology and taxonomic classification.</title>
        <authorList>
            <person name="Goeker M."/>
        </authorList>
    </citation>
    <scope>NUCLEOTIDE SEQUENCE [LARGE SCALE GENOMIC DNA]</scope>
    <source>
        <strain evidence="12 13">DSM 104150</strain>
    </source>
</reference>
<feature type="transmembrane region" description="Helical" evidence="11">
    <location>
        <begin position="144"/>
        <end position="163"/>
    </location>
</feature>
<feature type="transmembrane region" description="Helical" evidence="11">
    <location>
        <begin position="81"/>
        <end position="100"/>
    </location>
</feature>
<dbReference type="InterPro" id="IPR018365">
    <property type="entry name" value="Cell_cycle_FtsW-rel_CS"/>
</dbReference>
<evidence type="ECO:0000256" key="1">
    <source>
        <dbReference type="ARBA" id="ARBA00004141"/>
    </source>
</evidence>
<feature type="transmembrane region" description="Helical" evidence="11">
    <location>
        <begin position="25"/>
        <end position="45"/>
    </location>
</feature>
<keyword evidence="8 11" id="KW-1133">Transmembrane helix</keyword>
<dbReference type="GO" id="GO:0008955">
    <property type="term" value="F:peptidoglycan glycosyltransferase activity"/>
    <property type="evidence" value="ECO:0007669"/>
    <property type="project" value="UniProtKB-UniRule"/>
</dbReference>
<evidence type="ECO:0000256" key="8">
    <source>
        <dbReference type="ARBA" id="ARBA00022989"/>
    </source>
</evidence>
<keyword evidence="2 11" id="KW-1003">Cell membrane</keyword>
<dbReference type="Proteomes" id="UP000248330">
    <property type="component" value="Unassembled WGS sequence"/>
</dbReference>
<dbReference type="RefSeq" id="WP_110264012.1">
    <property type="nucleotide sequence ID" value="NZ_CAKZQT010000038.1"/>
</dbReference>
<dbReference type="GO" id="GO:0032153">
    <property type="term" value="C:cell division site"/>
    <property type="evidence" value="ECO:0007669"/>
    <property type="project" value="TreeGrafter"/>
</dbReference>
<comment type="function">
    <text evidence="11">Peptidoglycan polymerase that is essential for cell wall elongation.</text>
</comment>
<evidence type="ECO:0000256" key="7">
    <source>
        <dbReference type="ARBA" id="ARBA00022984"/>
    </source>
</evidence>
<evidence type="ECO:0000256" key="9">
    <source>
        <dbReference type="ARBA" id="ARBA00023136"/>
    </source>
</evidence>
<keyword evidence="4 11" id="KW-0808">Transferase</keyword>
<comment type="subcellular location">
    <subcellularLocation>
        <location evidence="11">Cell inner membrane</location>
        <topology evidence="11">Multi-pass membrane protein</topology>
    </subcellularLocation>
    <subcellularLocation>
        <location evidence="1">Membrane</location>
        <topology evidence="1">Multi-pass membrane protein</topology>
    </subcellularLocation>
</comment>
<dbReference type="PANTHER" id="PTHR30474:SF1">
    <property type="entry name" value="PEPTIDOGLYCAN GLYCOSYLTRANSFERASE MRDB"/>
    <property type="match status" value="1"/>
</dbReference>
<dbReference type="OrthoDB" id="9768187at2"/>
<evidence type="ECO:0000313" key="12">
    <source>
        <dbReference type="EMBL" id="PXV70339.1"/>
    </source>
</evidence>
<evidence type="ECO:0000313" key="13">
    <source>
        <dbReference type="Proteomes" id="UP000248330"/>
    </source>
</evidence>
<dbReference type="NCBIfam" id="TIGR02210">
    <property type="entry name" value="rodA_shape"/>
    <property type="match status" value="1"/>
</dbReference>
<comment type="catalytic activity">
    <reaction evidence="11">
        <text>[GlcNAc-(1-&gt;4)-Mur2Ac(oyl-L-Ala-gamma-D-Glu-L-Lys-D-Ala-D-Ala)](n)-di-trans,octa-cis-undecaprenyl diphosphate + beta-D-GlcNAc-(1-&gt;4)-Mur2Ac(oyl-L-Ala-gamma-D-Glu-L-Lys-D-Ala-D-Ala)-di-trans,octa-cis-undecaprenyl diphosphate = [GlcNAc-(1-&gt;4)-Mur2Ac(oyl-L-Ala-gamma-D-Glu-L-Lys-D-Ala-D-Ala)](n+1)-di-trans,octa-cis-undecaprenyl diphosphate + di-trans,octa-cis-undecaprenyl diphosphate + H(+)</text>
        <dbReference type="Rhea" id="RHEA:23708"/>
        <dbReference type="Rhea" id="RHEA-COMP:9602"/>
        <dbReference type="Rhea" id="RHEA-COMP:9603"/>
        <dbReference type="ChEBI" id="CHEBI:15378"/>
        <dbReference type="ChEBI" id="CHEBI:58405"/>
        <dbReference type="ChEBI" id="CHEBI:60033"/>
        <dbReference type="ChEBI" id="CHEBI:78435"/>
        <dbReference type="EC" id="2.4.99.28"/>
    </reaction>
</comment>
<evidence type="ECO:0000256" key="2">
    <source>
        <dbReference type="ARBA" id="ARBA00022475"/>
    </source>
</evidence>
<keyword evidence="3 11" id="KW-0328">Glycosyltransferase</keyword>
<protein>
    <recommendedName>
        <fullName evidence="11">Peptidoglycan glycosyltransferase MrdB</fullName>
        <shortName evidence="11">PGT</shortName>
        <ecNumber evidence="11">2.4.99.28</ecNumber>
    </recommendedName>
    <alternativeName>
        <fullName evidence="11">Cell elongation protein RodA</fullName>
    </alternativeName>
    <alternativeName>
        <fullName evidence="11">Cell wall polymerase</fullName>
    </alternativeName>
    <alternativeName>
        <fullName evidence="11">Peptidoglycan polymerase</fullName>
        <shortName evidence="11">PG polymerase</shortName>
    </alternativeName>
</protein>
<evidence type="ECO:0000256" key="10">
    <source>
        <dbReference type="ARBA" id="ARBA00023316"/>
    </source>
</evidence>
<keyword evidence="9 11" id="KW-0472">Membrane</keyword>
<comment type="similarity">
    <text evidence="11">Belongs to the SEDS family. MrdB/RodA subfamily.</text>
</comment>
<keyword evidence="13" id="KW-1185">Reference proteome</keyword>
<keyword evidence="6 11" id="KW-0133">Cell shape</keyword>
<dbReference type="EMBL" id="QICN01000002">
    <property type="protein sequence ID" value="PXV70339.1"/>
    <property type="molecule type" value="Genomic_DNA"/>
</dbReference>
<dbReference type="InterPro" id="IPR001182">
    <property type="entry name" value="FtsW/RodA"/>
</dbReference>
<feature type="transmembrane region" description="Helical" evidence="11">
    <location>
        <begin position="169"/>
        <end position="185"/>
    </location>
</feature>
<dbReference type="GO" id="GO:0005886">
    <property type="term" value="C:plasma membrane"/>
    <property type="evidence" value="ECO:0007669"/>
    <property type="project" value="UniProtKB-SubCell"/>
</dbReference>
<dbReference type="GO" id="GO:0071555">
    <property type="term" value="P:cell wall organization"/>
    <property type="evidence" value="ECO:0007669"/>
    <property type="project" value="UniProtKB-KW"/>
</dbReference>
<evidence type="ECO:0000256" key="11">
    <source>
        <dbReference type="HAMAP-Rule" id="MF_02079"/>
    </source>
</evidence>
<dbReference type="GO" id="GO:0015648">
    <property type="term" value="F:lipid-linked peptidoglycan transporter activity"/>
    <property type="evidence" value="ECO:0007669"/>
    <property type="project" value="TreeGrafter"/>
</dbReference>
<keyword evidence="10 11" id="KW-0961">Cell wall biogenesis/degradation</keyword>
<evidence type="ECO:0000256" key="4">
    <source>
        <dbReference type="ARBA" id="ARBA00022679"/>
    </source>
</evidence>
<feature type="transmembrane region" description="Helical" evidence="11">
    <location>
        <begin position="190"/>
        <end position="206"/>
    </location>
</feature>
<gene>
    <name evidence="11" type="primary">mrdB</name>
    <name evidence="11" type="synonym">rodA</name>
    <name evidence="12" type="ORF">C8D93_102191</name>
</gene>
<feature type="transmembrane region" description="Helical" evidence="11">
    <location>
        <begin position="344"/>
        <end position="365"/>
    </location>
</feature>
<dbReference type="GO" id="GO:0009252">
    <property type="term" value="P:peptidoglycan biosynthetic process"/>
    <property type="evidence" value="ECO:0007669"/>
    <property type="project" value="UniProtKB-UniRule"/>
</dbReference>
<dbReference type="EC" id="2.4.99.28" evidence="11"/>
<sequence length="374" mass="40717">MLHGSRPRKPEPGLGDWLETWHVDLPLLLLLLCVATIGLFVQYSASGHSVPAVWSQVQRLILGLIAMVAVAQAPPDLYRSFAPWAYLVTLVLLVLVLLLGDHAKGAQRWLDLGVIRFQPSEIMKLAMPMTVAAFLHHRRLPPSLLTIGFTLLLIGLPAGLIMIQPDLGTSLLIIAAGGFALFFAGLQWRWILTALAAIGAAAPILWERLHDYQRQRILTLLNPESDPLGAGYHITQSKIAIGSGGLFGKGWLNGTQAKLDFLPESHTDFIFAVYAEELGLLGVLLLLALYLAIVGRSLWIALRAQDTFQRLLGGAFAMTFFIYIFINVGMVIGLLPVVGVPLPLLSYGGTSAVSLLACFGILMSIQTHRKLLAK</sequence>
<dbReference type="InterPro" id="IPR011923">
    <property type="entry name" value="RodA/MrdB"/>
</dbReference>
<dbReference type="GO" id="GO:0051301">
    <property type="term" value="P:cell division"/>
    <property type="evidence" value="ECO:0007669"/>
    <property type="project" value="InterPro"/>
</dbReference>
<evidence type="ECO:0000256" key="6">
    <source>
        <dbReference type="ARBA" id="ARBA00022960"/>
    </source>
</evidence>
<feature type="transmembrane region" description="Helical" evidence="11">
    <location>
        <begin position="311"/>
        <end position="338"/>
    </location>
</feature>
<feature type="transmembrane region" description="Helical" evidence="11">
    <location>
        <begin position="57"/>
        <end position="75"/>
    </location>
</feature>
<proteinExistence type="inferred from homology"/>
<comment type="caution">
    <text evidence="12">The sequence shown here is derived from an EMBL/GenBank/DDBJ whole genome shotgun (WGS) entry which is preliminary data.</text>
</comment>
<name>A0A318EHT0_9GAMM</name>
<evidence type="ECO:0000256" key="3">
    <source>
        <dbReference type="ARBA" id="ARBA00022676"/>
    </source>
</evidence>
<dbReference type="Pfam" id="PF01098">
    <property type="entry name" value="FTSW_RODA_SPOVE"/>
    <property type="match status" value="1"/>
</dbReference>
<keyword evidence="7 11" id="KW-0573">Peptidoglycan synthesis</keyword>
<dbReference type="PROSITE" id="PS00428">
    <property type="entry name" value="FTSW_RODA_SPOVE"/>
    <property type="match status" value="1"/>
</dbReference>
<keyword evidence="5 11" id="KW-0812">Transmembrane</keyword>
<dbReference type="PANTHER" id="PTHR30474">
    <property type="entry name" value="CELL CYCLE PROTEIN"/>
    <property type="match status" value="1"/>
</dbReference>
<keyword evidence="11" id="KW-0997">Cell inner membrane</keyword>
<organism evidence="12 13">
    <name type="scientific">Sinimarinibacterium flocculans</name>
    <dbReference type="NCBI Taxonomy" id="985250"/>
    <lineage>
        <taxon>Bacteria</taxon>
        <taxon>Pseudomonadati</taxon>
        <taxon>Pseudomonadota</taxon>
        <taxon>Gammaproteobacteria</taxon>
        <taxon>Nevskiales</taxon>
        <taxon>Nevskiaceae</taxon>
        <taxon>Sinimarinibacterium</taxon>
    </lineage>
</organism>
<dbReference type="HAMAP" id="MF_02079">
    <property type="entry name" value="PGT_RodA"/>
    <property type="match status" value="1"/>
</dbReference>